<dbReference type="EMBL" id="MU266448">
    <property type="protein sequence ID" value="KAH7923601.1"/>
    <property type="molecule type" value="Genomic_DNA"/>
</dbReference>
<keyword evidence="2" id="KW-1185">Reference proteome</keyword>
<evidence type="ECO:0000313" key="2">
    <source>
        <dbReference type="Proteomes" id="UP000790709"/>
    </source>
</evidence>
<name>A0ACB8BCU8_9AGAM</name>
<reference evidence="1" key="1">
    <citation type="journal article" date="2021" name="New Phytol.">
        <title>Evolutionary innovations through gain and loss of genes in the ectomycorrhizal Boletales.</title>
        <authorList>
            <person name="Wu G."/>
            <person name="Miyauchi S."/>
            <person name="Morin E."/>
            <person name="Kuo A."/>
            <person name="Drula E."/>
            <person name="Varga T."/>
            <person name="Kohler A."/>
            <person name="Feng B."/>
            <person name="Cao Y."/>
            <person name="Lipzen A."/>
            <person name="Daum C."/>
            <person name="Hundley H."/>
            <person name="Pangilinan J."/>
            <person name="Johnson J."/>
            <person name="Barry K."/>
            <person name="LaButti K."/>
            <person name="Ng V."/>
            <person name="Ahrendt S."/>
            <person name="Min B."/>
            <person name="Choi I.G."/>
            <person name="Park H."/>
            <person name="Plett J.M."/>
            <person name="Magnuson J."/>
            <person name="Spatafora J.W."/>
            <person name="Nagy L.G."/>
            <person name="Henrissat B."/>
            <person name="Grigoriev I.V."/>
            <person name="Yang Z.L."/>
            <person name="Xu J."/>
            <person name="Martin F.M."/>
        </authorList>
    </citation>
    <scope>NUCLEOTIDE SEQUENCE</scope>
    <source>
        <strain evidence="1">KUC20120723A-06</strain>
    </source>
</reference>
<protein>
    <submittedName>
        <fullName evidence="1">Uncharacterized protein</fullName>
    </submittedName>
</protein>
<evidence type="ECO:0000313" key="1">
    <source>
        <dbReference type="EMBL" id="KAH7923601.1"/>
    </source>
</evidence>
<gene>
    <name evidence="1" type="ORF">BV22DRAFT_995785</name>
</gene>
<organism evidence="1 2">
    <name type="scientific">Leucogyrophana mollusca</name>
    <dbReference type="NCBI Taxonomy" id="85980"/>
    <lineage>
        <taxon>Eukaryota</taxon>
        <taxon>Fungi</taxon>
        <taxon>Dikarya</taxon>
        <taxon>Basidiomycota</taxon>
        <taxon>Agaricomycotina</taxon>
        <taxon>Agaricomycetes</taxon>
        <taxon>Agaricomycetidae</taxon>
        <taxon>Boletales</taxon>
        <taxon>Boletales incertae sedis</taxon>
        <taxon>Leucogyrophana</taxon>
    </lineage>
</organism>
<feature type="non-terminal residue" evidence="1">
    <location>
        <position position="1"/>
    </location>
</feature>
<accession>A0ACB8BCU8</accession>
<feature type="non-terminal residue" evidence="1">
    <location>
        <position position="51"/>
    </location>
</feature>
<sequence length="51" mass="5651">LFITRAALTPPKDSAFVDRADIVQYIDIPSLEAVYEILRSALWAFVGKGIV</sequence>
<dbReference type="Proteomes" id="UP000790709">
    <property type="component" value="Unassembled WGS sequence"/>
</dbReference>
<comment type="caution">
    <text evidence="1">The sequence shown here is derived from an EMBL/GenBank/DDBJ whole genome shotgun (WGS) entry which is preliminary data.</text>
</comment>
<proteinExistence type="predicted"/>